<evidence type="ECO:0000256" key="7">
    <source>
        <dbReference type="ARBA" id="ARBA00022843"/>
    </source>
</evidence>
<keyword evidence="3" id="KW-0597">Phosphoprotein</keyword>
<feature type="region of interest" description="Disordered" evidence="13">
    <location>
        <begin position="1584"/>
        <end position="1616"/>
    </location>
</feature>
<evidence type="ECO:0000256" key="12">
    <source>
        <dbReference type="PROSITE-ProRule" id="PRU00094"/>
    </source>
</evidence>
<feature type="domain" description="BAH" evidence="15">
    <location>
        <begin position="126"/>
        <end position="264"/>
    </location>
</feature>
<dbReference type="PROSITE" id="PS51038">
    <property type="entry name" value="BAH"/>
    <property type="match status" value="1"/>
</dbReference>
<feature type="region of interest" description="Disordered" evidence="13">
    <location>
        <begin position="430"/>
        <end position="474"/>
    </location>
</feature>
<feature type="region of interest" description="Disordered" evidence="13">
    <location>
        <begin position="1109"/>
        <end position="1198"/>
    </location>
</feature>
<dbReference type="CDD" id="cd11661">
    <property type="entry name" value="SANT_MTA3_like"/>
    <property type="match status" value="1"/>
</dbReference>
<keyword evidence="6" id="KW-0862">Zinc</keyword>
<dbReference type="InterPro" id="IPR002951">
    <property type="entry name" value="Atrophin-like"/>
</dbReference>
<feature type="compositionally biased region" description="Low complexity" evidence="13">
    <location>
        <begin position="974"/>
        <end position="990"/>
    </location>
</feature>
<feature type="compositionally biased region" description="Low complexity" evidence="13">
    <location>
        <begin position="783"/>
        <end position="794"/>
    </location>
</feature>
<feature type="domain" description="GATA-type" evidence="14">
    <location>
        <begin position="482"/>
        <end position="533"/>
    </location>
</feature>
<dbReference type="SMART" id="SM00439">
    <property type="entry name" value="BAH"/>
    <property type="match status" value="1"/>
</dbReference>
<evidence type="ECO:0000256" key="1">
    <source>
        <dbReference type="ARBA" id="ARBA00004123"/>
    </source>
</evidence>
<feature type="compositionally biased region" description="Polar residues" evidence="13">
    <location>
        <begin position="926"/>
        <end position="940"/>
    </location>
</feature>
<evidence type="ECO:0000256" key="11">
    <source>
        <dbReference type="ARBA" id="ARBA00023242"/>
    </source>
</evidence>
<evidence type="ECO:0000256" key="8">
    <source>
        <dbReference type="ARBA" id="ARBA00022990"/>
    </source>
</evidence>
<keyword evidence="7" id="KW-0832">Ubl conjugation</keyword>
<dbReference type="InterPro" id="IPR000949">
    <property type="entry name" value="ELM2_dom"/>
</dbReference>
<feature type="compositionally biased region" description="Polar residues" evidence="13">
    <location>
        <begin position="1277"/>
        <end position="1289"/>
    </location>
</feature>
<evidence type="ECO:0000256" key="9">
    <source>
        <dbReference type="ARBA" id="ARBA00023015"/>
    </source>
</evidence>
<accession>A0AA88YHA5</accession>
<keyword evidence="19" id="KW-1185">Reference proteome</keyword>
<evidence type="ECO:0000256" key="13">
    <source>
        <dbReference type="SAM" id="MobiDB-lite"/>
    </source>
</evidence>
<dbReference type="Gene3D" id="2.30.30.490">
    <property type="match status" value="1"/>
</dbReference>
<dbReference type="SMART" id="SM00401">
    <property type="entry name" value="ZnF_GATA"/>
    <property type="match status" value="1"/>
</dbReference>
<evidence type="ECO:0000256" key="5">
    <source>
        <dbReference type="ARBA" id="ARBA00022771"/>
    </source>
</evidence>
<keyword evidence="5 12" id="KW-0863">Zinc-finger</keyword>
<feature type="region of interest" description="Disordered" evidence="13">
    <location>
        <begin position="1229"/>
        <end position="1341"/>
    </location>
</feature>
<dbReference type="PANTHER" id="PTHR13859">
    <property type="entry name" value="ATROPHIN-RELATED"/>
    <property type="match status" value="1"/>
</dbReference>
<keyword evidence="8" id="KW-0007">Acetylation</keyword>
<dbReference type="FunFam" id="1.10.10.60:FF:000052">
    <property type="entry name" value="Arginine-glutamic acid dipeptide (RE) repeats"/>
    <property type="match status" value="1"/>
</dbReference>
<feature type="compositionally biased region" description="Low complexity" evidence="13">
    <location>
        <begin position="998"/>
        <end position="1009"/>
    </location>
</feature>
<evidence type="ECO:0000256" key="2">
    <source>
        <dbReference type="ARBA" id="ARBA00022499"/>
    </source>
</evidence>
<feature type="compositionally biased region" description="Basic residues" evidence="13">
    <location>
        <begin position="432"/>
        <end position="447"/>
    </location>
</feature>
<feature type="compositionally biased region" description="Basic residues" evidence="13">
    <location>
        <begin position="1542"/>
        <end position="1554"/>
    </location>
</feature>
<dbReference type="PROSITE" id="PS51156">
    <property type="entry name" value="ELM2"/>
    <property type="match status" value="1"/>
</dbReference>
<feature type="compositionally biased region" description="Basic and acidic residues" evidence="13">
    <location>
        <begin position="1121"/>
        <end position="1130"/>
    </location>
</feature>
<evidence type="ECO:0000259" key="15">
    <source>
        <dbReference type="PROSITE" id="PS51038"/>
    </source>
</evidence>
<feature type="domain" description="ELM2" evidence="16">
    <location>
        <begin position="265"/>
        <end position="371"/>
    </location>
</feature>
<evidence type="ECO:0000259" key="14">
    <source>
        <dbReference type="PROSITE" id="PS50114"/>
    </source>
</evidence>
<dbReference type="Pfam" id="PF00249">
    <property type="entry name" value="Myb_DNA-binding"/>
    <property type="match status" value="1"/>
</dbReference>
<feature type="compositionally biased region" description="Low complexity" evidence="13">
    <location>
        <begin position="637"/>
        <end position="647"/>
    </location>
</feature>
<evidence type="ECO:0000313" key="19">
    <source>
        <dbReference type="Proteomes" id="UP001186944"/>
    </source>
</evidence>
<dbReference type="Gene3D" id="4.10.1240.50">
    <property type="match status" value="1"/>
</dbReference>
<feature type="compositionally biased region" description="Basic and acidic residues" evidence="13">
    <location>
        <begin position="1"/>
        <end position="12"/>
    </location>
</feature>
<feature type="domain" description="SANT" evidence="17">
    <location>
        <begin position="375"/>
        <end position="427"/>
    </location>
</feature>
<dbReference type="SMART" id="SM00717">
    <property type="entry name" value="SANT"/>
    <property type="match status" value="1"/>
</dbReference>
<evidence type="ECO:0008006" key="20">
    <source>
        <dbReference type="Google" id="ProtNLM"/>
    </source>
</evidence>
<dbReference type="GO" id="GO:0043565">
    <property type="term" value="F:sequence-specific DNA binding"/>
    <property type="evidence" value="ECO:0007669"/>
    <property type="project" value="InterPro"/>
</dbReference>
<feature type="compositionally biased region" description="Basic and acidic residues" evidence="13">
    <location>
        <begin position="595"/>
        <end position="609"/>
    </location>
</feature>
<feature type="compositionally biased region" description="Pro residues" evidence="13">
    <location>
        <begin position="1248"/>
        <end position="1259"/>
    </location>
</feature>
<dbReference type="EMBL" id="VSWD01000004">
    <property type="protein sequence ID" value="KAK3104870.1"/>
    <property type="molecule type" value="Genomic_DNA"/>
</dbReference>
<dbReference type="GO" id="GO:0005634">
    <property type="term" value="C:nucleus"/>
    <property type="evidence" value="ECO:0007669"/>
    <property type="project" value="UniProtKB-SubCell"/>
</dbReference>
<dbReference type="GO" id="GO:0003714">
    <property type="term" value="F:transcription corepressor activity"/>
    <property type="evidence" value="ECO:0007669"/>
    <property type="project" value="TreeGrafter"/>
</dbReference>
<protein>
    <recommendedName>
        <fullName evidence="20">Arginine-glutamic acid dipeptide repeats protein</fullName>
    </recommendedName>
</protein>
<dbReference type="SMART" id="SM01189">
    <property type="entry name" value="ELM2"/>
    <property type="match status" value="1"/>
</dbReference>
<evidence type="ECO:0000313" key="18">
    <source>
        <dbReference type="EMBL" id="KAK3104870.1"/>
    </source>
</evidence>
<feature type="compositionally biased region" description="Basic and acidic residues" evidence="13">
    <location>
        <begin position="1159"/>
        <end position="1168"/>
    </location>
</feature>
<dbReference type="InterPro" id="IPR013088">
    <property type="entry name" value="Znf_NHR/GATA"/>
</dbReference>
<feature type="compositionally biased region" description="Low complexity" evidence="13">
    <location>
        <begin position="714"/>
        <end position="734"/>
    </location>
</feature>
<dbReference type="InterPro" id="IPR009057">
    <property type="entry name" value="Homeodomain-like_sf"/>
</dbReference>
<dbReference type="Proteomes" id="UP001186944">
    <property type="component" value="Unassembled WGS sequence"/>
</dbReference>
<dbReference type="FunFam" id="2.30.30.490:FF:000023">
    <property type="entry name" value="Egg-laying defective protein 27"/>
    <property type="match status" value="1"/>
</dbReference>
<dbReference type="GO" id="GO:0003682">
    <property type="term" value="F:chromatin binding"/>
    <property type="evidence" value="ECO:0007669"/>
    <property type="project" value="InterPro"/>
</dbReference>
<feature type="compositionally biased region" description="Low complexity" evidence="13">
    <location>
        <begin position="755"/>
        <end position="772"/>
    </location>
</feature>
<feature type="compositionally biased region" description="Polar residues" evidence="13">
    <location>
        <begin position="686"/>
        <end position="699"/>
    </location>
</feature>
<dbReference type="SUPFAM" id="SSF46689">
    <property type="entry name" value="Homeodomain-like"/>
    <property type="match status" value="1"/>
</dbReference>
<sequence>MKEKPDKLTIKDKKSRTASPKLRTNSPRPRTSEKKSHFSVSPTVKEFQEMRIKCEEEIKQEPDIKSEVVTEDEISEQTVKQEAKNSADVPVVVPIRKGRKGSKWQASGFITKLGDQILSYTAESGITYRKGDTVYLENPREDQPFYVCAVKEFRLTKKDTLVVTIKWYFRSSEVPDSVYQLLVHDRHIENSTGRESAIQDPKIKGRELFISNASDTYPVKALKGKCRVEHFQDIYSAKTFTPTDDTFFYVLEYNPKTKRLATTQGEIRVGSSHQARLPEYKKDVLPANMPEKPEQHEELRWRPLCVMDGDLMMYLRAARSVAAFAGMCDGGSTEDGCQAASMDETTINAMDTLHKHNYDTGKALQALVKSPALRSIEKKWSEEDLKRFVKGLRMYGKNFFKIRKELLPNKETGELIEFYYYWKKTPAAASNRPHRKHKRAPFKRNTRSQRPPSGDGLDLSSGSESEDSDDSGGSRDLNRYTCGHCLTTVSKDWHHAGKDKSLRCTECRLFYKRHGEERPLDSPDDPPFLFKPVKEEADISRAGHNMKTRQSRESGKGNKKKERNGSPNTESPFSGSRKSGTVSPSNNSTCSSSSTDRETHKKKTEENPVKGKKRQALSDSEDKNTKKKKSEDRSDSDSTSDSSSLSGNDEEIGNDDDIENNQDDLSSSSQPSTPRSVDTDFKPTTKGANILSQSITSVTNHHDNHNSKSAIIRPEPVIPSSSPLLPSNTPTQSSGYLPQPPVTQPLPSHRPPLSLPLKPFATHSESSTSLPSSYPPLHPVFPALSQLSAQSAASKSERRSQSPKTPFSALSALQRSEARSLSPKHFLAQRSGSPKSLLAQRSSSPKSLIHQKPSSPKSNIRTSSSSPTDLRVSQCSPNVSNRENSSSPKTVSNFSSVYENQKATSPKVSDRTSPSSFIGKTDSPLYVSSQPSLSPRLASQRQDSNIIISSPFSVHNIQKNLNRVSQESSQDCHSNSFHSNSDYSSSNKNSDYANQNKSISETSGAISSSDNKFYDGPSDLRKSMNLTLPPFSKPAASVLPEQQIVSKAMTTVTSVYPSSVTSSYVTNVKQEMKSPTISVDSRRTSTQEITTPITPGNEIFDLKRVKTEPFDYPHPSMLDSSRSDYYRDSKNIPSSSVESSSKSSDPTSTQESSVLSRPIKVEPSHVDEAPEGGISEDEDQDRGTLTPGPSDPCNTEHSKSKSAIFFKVINRGPNNSCSRCDLIFKPHPDSKVCQRRPPPAAPTQTTPQPTPRQPSPRQPTPVKTEEKKRPETPPPNSSADAQITSNVLSGTPHPYDRHAHTPRSYPDTPALRQLSEYAKKPGHTHPLGPDPPMSHPGLGPYPGGMDALLSYRMAGMYPPGSRERLELELERDKRERDAREREMREREIREMEMREKMKHELEMKPPGLDRLLPPGPNPLDPQWLEFQRRYGYPPGALGPGGPSNGSHIPGVYPPSSLANDLMQRERERIERMGIPPSPHLIPPPELLHSGSAIAERLSAERLHAERMAFSDPVARMQMAGLGLNSQSAAAAAAAAAAQQSHTHTHAHSHTHLHLHQPDTPPVPSHAFHPLGLGLNPLSSIRPGFPPGADPLAGGLGTPVSGSAPHLPSLPPGLPPHAALLSSRDQELLQNDLYRRAYADPALAHQLSAQAAQHEAIQRQLAMERERLGGHFPPL</sequence>
<dbReference type="InterPro" id="IPR001025">
    <property type="entry name" value="BAH_dom"/>
</dbReference>
<keyword evidence="4" id="KW-0479">Metal-binding</keyword>
<feature type="compositionally biased region" description="Low complexity" evidence="13">
    <location>
        <begin position="1589"/>
        <end position="1606"/>
    </location>
</feature>
<feature type="compositionally biased region" description="Pro residues" evidence="13">
    <location>
        <begin position="738"/>
        <end position="754"/>
    </location>
</feature>
<feature type="compositionally biased region" description="Low complexity" evidence="13">
    <location>
        <begin position="583"/>
        <end position="594"/>
    </location>
</feature>
<feature type="compositionally biased region" description="Acidic residues" evidence="13">
    <location>
        <begin position="648"/>
        <end position="662"/>
    </location>
</feature>
<evidence type="ECO:0000256" key="10">
    <source>
        <dbReference type="ARBA" id="ARBA00023163"/>
    </source>
</evidence>
<feature type="region of interest" description="Disordered" evidence="13">
    <location>
        <begin position="537"/>
        <end position="940"/>
    </location>
</feature>
<organism evidence="18 19">
    <name type="scientific">Pinctada imbricata</name>
    <name type="common">Atlantic pearl-oyster</name>
    <name type="synonym">Pinctada martensii</name>
    <dbReference type="NCBI Taxonomy" id="66713"/>
    <lineage>
        <taxon>Eukaryota</taxon>
        <taxon>Metazoa</taxon>
        <taxon>Spiralia</taxon>
        <taxon>Lophotrochozoa</taxon>
        <taxon>Mollusca</taxon>
        <taxon>Bivalvia</taxon>
        <taxon>Autobranchia</taxon>
        <taxon>Pteriomorphia</taxon>
        <taxon>Pterioida</taxon>
        <taxon>Pterioidea</taxon>
        <taxon>Pteriidae</taxon>
        <taxon>Pinctada</taxon>
    </lineage>
</organism>
<feature type="compositionally biased region" description="Low complexity" evidence="13">
    <location>
        <begin position="663"/>
        <end position="676"/>
    </location>
</feature>
<dbReference type="InterPro" id="IPR001005">
    <property type="entry name" value="SANT/Myb"/>
</dbReference>
<dbReference type="Gene3D" id="3.30.50.10">
    <property type="entry name" value="Erythroid Transcription Factor GATA-1, subunit A"/>
    <property type="match status" value="1"/>
</dbReference>
<dbReference type="GO" id="GO:0008270">
    <property type="term" value="F:zinc ion binding"/>
    <property type="evidence" value="ECO:0007669"/>
    <property type="project" value="UniProtKB-KW"/>
</dbReference>
<feature type="compositionally biased region" description="Low complexity" evidence="13">
    <location>
        <begin position="1532"/>
        <end position="1541"/>
    </location>
</feature>
<feature type="compositionally biased region" description="Basic and acidic residues" evidence="13">
    <location>
        <begin position="620"/>
        <end position="636"/>
    </location>
</feature>
<keyword evidence="9" id="KW-0805">Transcription regulation</keyword>
<proteinExistence type="predicted"/>
<feature type="compositionally biased region" description="Low complexity" evidence="13">
    <location>
        <begin position="1131"/>
        <end position="1154"/>
    </location>
</feature>
<dbReference type="InterPro" id="IPR043151">
    <property type="entry name" value="BAH_sf"/>
</dbReference>
<feature type="compositionally biased region" description="Polar residues" evidence="13">
    <location>
        <begin position="565"/>
        <end position="582"/>
    </location>
</feature>
<evidence type="ECO:0000256" key="6">
    <source>
        <dbReference type="ARBA" id="ARBA00022833"/>
    </source>
</evidence>
<dbReference type="SUPFAM" id="SSF57716">
    <property type="entry name" value="Glucocorticoid receptor-like (DNA-binding domain)"/>
    <property type="match status" value="1"/>
</dbReference>
<feature type="compositionally biased region" description="Polar residues" evidence="13">
    <location>
        <begin position="830"/>
        <end position="918"/>
    </location>
</feature>
<dbReference type="Pfam" id="PF03154">
    <property type="entry name" value="Atrophin-1"/>
    <property type="match status" value="1"/>
</dbReference>
<reference evidence="18" key="1">
    <citation type="submission" date="2019-08" db="EMBL/GenBank/DDBJ databases">
        <title>The improved chromosome-level genome for the pearl oyster Pinctada fucata martensii using PacBio sequencing and Hi-C.</title>
        <authorList>
            <person name="Zheng Z."/>
        </authorList>
    </citation>
    <scope>NUCLEOTIDE SEQUENCE</scope>
    <source>
        <strain evidence="18">ZZ-2019</strain>
        <tissue evidence="18">Adductor muscle</tissue>
    </source>
</reference>
<dbReference type="Gene3D" id="1.10.10.60">
    <property type="entry name" value="Homeodomain-like"/>
    <property type="match status" value="1"/>
</dbReference>
<feature type="region of interest" description="Disordered" evidence="13">
    <location>
        <begin position="1"/>
        <end position="42"/>
    </location>
</feature>
<dbReference type="PANTHER" id="PTHR13859:SF11">
    <property type="entry name" value="GRUNGE, ISOFORM J"/>
    <property type="match status" value="1"/>
</dbReference>
<evidence type="ECO:0000256" key="3">
    <source>
        <dbReference type="ARBA" id="ARBA00022553"/>
    </source>
</evidence>
<feature type="compositionally biased region" description="Low complexity" evidence="13">
    <location>
        <begin position="453"/>
        <end position="463"/>
    </location>
</feature>
<feature type="compositionally biased region" description="Polar residues" evidence="13">
    <location>
        <begin position="963"/>
        <end position="973"/>
    </location>
</feature>
<keyword evidence="10" id="KW-0804">Transcription</keyword>
<feature type="region of interest" description="Disordered" evidence="13">
    <location>
        <begin position="1532"/>
        <end position="1566"/>
    </location>
</feature>
<keyword evidence="11" id="KW-0539">Nucleus</keyword>
<dbReference type="InterPro" id="IPR017884">
    <property type="entry name" value="SANT_dom"/>
</dbReference>
<evidence type="ECO:0000259" key="17">
    <source>
        <dbReference type="PROSITE" id="PS51293"/>
    </source>
</evidence>
<keyword evidence="2" id="KW-1017">Isopeptide bond</keyword>
<evidence type="ECO:0000256" key="4">
    <source>
        <dbReference type="ARBA" id="ARBA00022723"/>
    </source>
</evidence>
<dbReference type="PROSITE" id="PS50114">
    <property type="entry name" value="GATA_ZN_FINGER_2"/>
    <property type="match status" value="1"/>
</dbReference>
<dbReference type="Pfam" id="PF01448">
    <property type="entry name" value="ELM2"/>
    <property type="match status" value="1"/>
</dbReference>
<gene>
    <name evidence="18" type="ORF">FSP39_012074</name>
</gene>
<name>A0AA88YHA5_PINIB</name>
<dbReference type="InterPro" id="IPR000679">
    <property type="entry name" value="Znf_GATA"/>
</dbReference>
<dbReference type="PROSITE" id="PS51293">
    <property type="entry name" value="SANT"/>
    <property type="match status" value="1"/>
</dbReference>
<dbReference type="Pfam" id="PF01426">
    <property type="entry name" value="BAH"/>
    <property type="match status" value="1"/>
</dbReference>
<feature type="region of interest" description="Disordered" evidence="13">
    <location>
        <begin position="963"/>
        <end position="1011"/>
    </location>
</feature>
<evidence type="ECO:0000259" key="16">
    <source>
        <dbReference type="PROSITE" id="PS51156"/>
    </source>
</evidence>
<comment type="subcellular location">
    <subcellularLocation>
        <location evidence="1">Nucleus</location>
    </subcellularLocation>
</comment>
<comment type="caution">
    <text evidence="18">The sequence shown here is derived from an EMBL/GenBank/DDBJ whole genome shotgun (WGS) entry which is preliminary data.</text>
</comment>